<evidence type="ECO:0000313" key="4">
    <source>
        <dbReference type="Proteomes" id="UP000236291"/>
    </source>
</evidence>
<comment type="caution">
    <text evidence="3">The sequence shown here is derived from an EMBL/GenBank/DDBJ whole genome shotgun (WGS) entry which is preliminary data.</text>
</comment>
<gene>
    <name evidence="3" type="ORF">L195_g033697</name>
</gene>
<accession>A0A2K3LGR2</accession>
<dbReference type="Proteomes" id="UP000236291">
    <property type="component" value="Unassembled WGS sequence"/>
</dbReference>
<reference evidence="3 4" key="1">
    <citation type="journal article" date="2014" name="Am. J. Bot.">
        <title>Genome assembly and annotation for red clover (Trifolium pratense; Fabaceae).</title>
        <authorList>
            <person name="Istvanek J."/>
            <person name="Jaros M."/>
            <person name="Krenek A."/>
            <person name="Repkova J."/>
        </authorList>
    </citation>
    <scope>NUCLEOTIDE SEQUENCE [LARGE SCALE GENOMIC DNA]</scope>
    <source>
        <strain evidence="4">cv. Tatra</strain>
        <tissue evidence="3">Young leaves</tissue>
    </source>
</reference>
<evidence type="ECO:0000256" key="2">
    <source>
        <dbReference type="SAM" id="SignalP"/>
    </source>
</evidence>
<feature type="region of interest" description="Disordered" evidence="1">
    <location>
        <begin position="40"/>
        <end position="66"/>
    </location>
</feature>
<dbReference type="EMBL" id="ASHM01032838">
    <property type="protein sequence ID" value="PNX77727.1"/>
    <property type="molecule type" value="Genomic_DNA"/>
</dbReference>
<proteinExistence type="predicted"/>
<evidence type="ECO:0000313" key="3">
    <source>
        <dbReference type="EMBL" id="PNX77727.1"/>
    </source>
</evidence>
<sequence length="111" mass="12638">MLSNFSYKSFNIVFFNILYLISRVRATQSEYCEKYAKPEDIGAATEEKSSDEEDEELTEDEYDSSDEQIAALPSGNFQRLMAAGNYRGPILECKEDVVYDALIIEGHMTLD</sequence>
<feature type="signal peptide" evidence="2">
    <location>
        <begin position="1"/>
        <end position="26"/>
    </location>
</feature>
<evidence type="ECO:0000256" key="1">
    <source>
        <dbReference type="SAM" id="MobiDB-lite"/>
    </source>
</evidence>
<feature type="compositionally biased region" description="Acidic residues" evidence="1">
    <location>
        <begin position="49"/>
        <end position="66"/>
    </location>
</feature>
<keyword evidence="2" id="KW-0732">Signal</keyword>
<protein>
    <submittedName>
        <fullName evidence="3">Uncharacterized protein</fullName>
    </submittedName>
</protein>
<dbReference type="STRING" id="57577.A0A2K3LGR2"/>
<feature type="chain" id="PRO_5014477129" evidence="2">
    <location>
        <begin position="27"/>
        <end position="111"/>
    </location>
</feature>
<dbReference type="AlphaFoldDB" id="A0A2K3LGR2"/>
<name>A0A2K3LGR2_TRIPR</name>
<organism evidence="3 4">
    <name type="scientific">Trifolium pratense</name>
    <name type="common">Red clover</name>
    <dbReference type="NCBI Taxonomy" id="57577"/>
    <lineage>
        <taxon>Eukaryota</taxon>
        <taxon>Viridiplantae</taxon>
        <taxon>Streptophyta</taxon>
        <taxon>Embryophyta</taxon>
        <taxon>Tracheophyta</taxon>
        <taxon>Spermatophyta</taxon>
        <taxon>Magnoliopsida</taxon>
        <taxon>eudicotyledons</taxon>
        <taxon>Gunneridae</taxon>
        <taxon>Pentapetalae</taxon>
        <taxon>rosids</taxon>
        <taxon>fabids</taxon>
        <taxon>Fabales</taxon>
        <taxon>Fabaceae</taxon>
        <taxon>Papilionoideae</taxon>
        <taxon>50 kb inversion clade</taxon>
        <taxon>NPAAA clade</taxon>
        <taxon>Hologalegina</taxon>
        <taxon>IRL clade</taxon>
        <taxon>Trifolieae</taxon>
        <taxon>Trifolium</taxon>
    </lineage>
</organism>
<reference evidence="3 4" key="2">
    <citation type="journal article" date="2017" name="Front. Plant Sci.">
        <title>Gene Classification and Mining of Molecular Markers Useful in Red Clover (Trifolium pratense) Breeding.</title>
        <authorList>
            <person name="Istvanek J."/>
            <person name="Dluhosova J."/>
            <person name="Dluhos P."/>
            <person name="Patkova L."/>
            <person name="Nedelnik J."/>
            <person name="Repkova J."/>
        </authorList>
    </citation>
    <scope>NUCLEOTIDE SEQUENCE [LARGE SCALE GENOMIC DNA]</scope>
    <source>
        <strain evidence="4">cv. Tatra</strain>
        <tissue evidence="3">Young leaves</tissue>
    </source>
</reference>